<name>A0AC59ZBM0_RANTA</name>
<proteinExistence type="predicted"/>
<accession>A0AC59ZBM0</accession>
<gene>
    <name evidence="1" type="ORF">MRATA1EN22A_LOCUS16264</name>
</gene>
<evidence type="ECO:0000313" key="1">
    <source>
        <dbReference type="EMBL" id="CAN0350522.1"/>
    </source>
</evidence>
<dbReference type="Proteomes" id="UP001162501">
    <property type="component" value="Chromosome 26"/>
</dbReference>
<sequence>MPPNSHSAGRSAASSCPPAGSGSLRLRASWGGVGRGGGAGLPSHQQTWQGATRGRFSKLGSDPTASQARPPAFAALFLRAGSRRAYKPMYVTRVLSPFLLHTALLTAGRTGPKACAPPGSGRGPDLRGSRAPPPCAPVTSEKQETLCHLPRQSGRGGRSGRVRGAPQRHSPPLPCRRPSGAPGVASPRQDTTPEAGGLGPRRARREGPAAPVEPGAGLQRHLAAARVSGHRSGSCFNRRLLAQRRGILTSGEGRGAGHCGVRAGVSRSGPTAEQEAFPPMSWGYTGREGQAAPRSLKQDTRHLYLSFPKPTPQPLLWHP</sequence>
<reference evidence="1" key="2">
    <citation type="submission" date="2025-03" db="EMBL/GenBank/DDBJ databases">
        <authorList>
            <consortium name="ELIXIR-Norway"/>
            <consortium name="Elixir Norway"/>
        </authorList>
    </citation>
    <scope>NUCLEOTIDE SEQUENCE</scope>
</reference>
<protein>
    <submittedName>
        <fullName evidence="1">Uncharacterized protein</fullName>
    </submittedName>
</protein>
<evidence type="ECO:0000313" key="2">
    <source>
        <dbReference type="Proteomes" id="UP001162501"/>
    </source>
</evidence>
<dbReference type="EMBL" id="OX596110">
    <property type="protein sequence ID" value="CAN0350522.1"/>
    <property type="molecule type" value="Genomic_DNA"/>
</dbReference>
<reference evidence="1" key="1">
    <citation type="submission" date="2023-05" db="EMBL/GenBank/DDBJ databases">
        <authorList>
            <consortium name="ELIXIR-Norway"/>
        </authorList>
    </citation>
    <scope>NUCLEOTIDE SEQUENCE</scope>
</reference>
<organism evidence="1 2">
    <name type="scientific">Rangifer tarandus platyrhynchus</name>
    <name type="common">Svalbard reindeer</name>
    <dbReference type="NCBI Taxonomy" id="3082113"/>
    <lineage>
        <taxon>Eukaryota</taxon>
        <taxon>Metazoa</taxon>
        <taxon>Chordata</taxon>
        <taxon>Craniata</taxon>
        <taxon>Vertebrata</taxon>
        <taxon>Euteleostomi</taxon>
        <taxon>Mammalia</taxon>
        <taxon>Eutheria</taxon>
        <taxon>Laurasiatheria</taxon>
        <taxon>Artiodactyla</taxon>
        <taxon>Ruminantia</taxon>
        <taxon>Pecora</taxon>
        <taxon>Cervidae</taxon>
        <taxon>Odocoileinae</taxon>
        <taxon>Rangifer</taxon>
    </lineage>
</organism>